<organism evidence="1">
    <name type="scientific">marine sediment metagenome</name>
    <dbReference type="NCBI Taxonomy" id="412755"/>
    <lineage>
        <taxon>unclassified sequences</taxon>
        <taxon>metagenomes</taxon>
        <taxon>ecological metagenomes</taxon>
    </lineage>
</organism>
<sequence length="38" mass="4072">MGGKLTVINNGFFLFNSIDTAHSLAILHTNPVTNLKDG</sequence>
<dbReference type="AlphaFoldDB" id="A0A0F9JEM0"/>
<name>A0A0F9JEM0_9ZZZZ</name>
<gene>
    <name evidence="1" type="ORF">LCGC14_1834330</name>
</gene>
<dbReference type="EMBL" id="LAZR01018165">
    <property type="protein sequence ID" value="KKL97452.1"/>
    <property type="molecule type" value="Genomic_DNA"/>
</dbReference>
<protein>
    <submittedName>
        <fullName evidence="1">Uncharacterized protein</fullName>
    </submittedName>
</protein>
<comment type="caution">
    <text evidence="1">The sequence shown here is derived from an EMBL/GenBank/DDBJ whole genome shotgun (WGS) entry which is preliminary data.</text>
</comment>
<reference evidence="1" key="1">
    <citation type="journal article" date="2015" name="Nature">
        <title>Complex archaea that bridge the gap between prokaryotes and eukaryotes.</title>
        <authorList>
            <person name="Spang A."/>
            <person name="Saw J.H."/>
            <person name="Jorgensen S.L."/>
            <person name="Zaremba-Niedzwiedzka K."/>
            <person name="Martijn J."/>
            <person name="Lind A.E."/>
            <person name="van Eijk R."/>
            <person name="Schleper C."/>
            <person name="Guy L."/>
            <person name="Ettema T.J."/>
        </authorList>
    </citation>
    <scope>NUCLEOTIDE SEQUENCE</scope>
</reference>
<proteinExistence type="predicted"/>
<accession>A0A0F9JEM0</accession>
<evidence type="ECO:0000313" key="1">
    <source>
        <dbReference type="EMBL" id="KKL97452.1"/>
    </source>
</evidence>